<dbReference type="AlphaFoldDB" id="A0AAE3XI51"/>
<sequence>MKQTKQTKLFAVIMMIVAVMGTASAKDVYVTEHGFNGTYSSVQDAIRAAGVDGRVIIENRTDPNSAYTGEDILIRSQNIIIMASPNAIRRPKLDFDITYHGSYSNYNYTLKLINLELKSLEHVENSGNNYLRYTVDLYNCIVNENLTVFQKSKGYFVNNSIKGVFTINKSYKDLIIGNYIKRLVNNNTTSVSS</sequence>
<dbReference type="Proteomes" id="UP001185092">
    <property type="component" value="Unassembled WGS sequence"/>
</dbReference>
<proteinExistence type="predicted"/>
<keyword evidence="1" id="KW-0732">Signal</keyword>
<accession>A0AAE3XI51</accession>
<feature type="chain" id="PRO_5042073265" description="DUF4468 domain-containing protein" evidence="1">
    <location>
        <begin position="26"/>
        <end position="193"/>
    </location>
</feature>
<evidence type="ECO:0000313" key="2">
    <source>
        <dbReference type="EMBL" id="MDR6237273.1"/>
    </source>
</evidence>
<reference evidence="2" key="1">
    <citation type="submission" date="2023-07" db="EMBL/GenBank/DDBJ databases">
        <title>Genomic Encyclopedia of Type Strains, Phase IV (KMG-IV): sequencing the most valuable type-strain genomes for metagenomic binning, comparative biology and taxonomic classification.</title>
        <authorList>
            <person name="Goeker M."/>
        </authorList>
    </citation>
    <scope>NUCLEOTIDE SEQUENCE</scope>
    <source>
        <strain evidence="2">DSM 26174</strain>
    </source>
</reference>
<dbReference type="RefSeq" id="WP_309936723.1">
    <property type="nucleotide sequence ID" value="NZ_AP025305.1"/>
</dbReference>
<gene>
    <name evidence="2" type="ORF">HNQ88_000249</name>
</gene>
<feature type="signal peptide" evidence="1">
    <location>
        <begin position="1"/>
        <end position="25"/>
    </location>
</feature>
<evidence type="ECO:0008006" key="4">
    <source>
        <dbReference type="Google" id="ProtNLM"/>
    </source>
</evidence>
<dbReference type="EMBL" id="JAVDQD010000001">
    <property type="protein sequence ID" value="MDR6237273.1"/>
    <property type="molecule type" value="Genomic_DNA"/>
</dbReference>
<comment type="caution">
    <text evidence="2">The sequence shown here is derived from an EMBL/GenBank/DDBJ whole genome shotgun (WGS) entry which is preliminary data.</text>
</comment>
<evidence type="ECO:0000313" key="3">
    <source>
        <dbReference type="Proteomes" id="UP001185092"/>
    </source>
</evidence>
<name>A0AAE3XI51_9BACT</name>
<evidence type="ECO:0000256" key="1">
    <source>
        <dbReference type="SAM" id="SignalP"/>
    </source>
</evidence>
<keyword evidence="3" id="KW-1185">Reference proteome</keyword>
<organism evidence="2 3">
    <name type="scientific">Aureibacter tunicatorum</name>
    <dbReference type="NCBI Taxonomy" id="866807"/>
    <lineage>
        <taxon>Bacteria</taxon>
        <taxon>Pseudomonadati</taxon>
        <taxon>Bacteroidota</taxon>
        <taxon>Cytophagia</taxon>
        <taxon>Cytophagales</taxon>
        <taxon>Persicobacteraceae</taxon>
        <taxon>Aureibacter</taxon>
    </lineage>
</organism>
<protein>
    <recommendedName>
        <fullName evidence="4">DUF4468 domain-containing protein</fullName>
    </recommendedName>
</protein>